<feature type="transmembrane region" description="Helical" evidence="1">
    <location>
        <begin position="6"/>
        <end position="25"/>
    </location>
</feature>
<sequence length="66" mass="7445">MADVNLIFQLAALGIVMSILFKYLKQSERDEIAYLTLLAGLAVAVLWVLPVIADLFREVKSVFQLY</sequence>
<dbReference type="NCBIfam" id="TIGR02848">
    <property type="entry name" value="spore_III_AC"/>
    <property type="match status" value="1"/>
</dbReference>
<evidence type="ECO:0000313" key="3">
    <source>
        <dbReference type="Proteomes" id="UP001329915"/>
    </source>
</evidence>
<feature type="transmembrane region" description="Helical" evidence="1">
    <location>
        <begin position="32"/>
        <end position="53"/>
    </location>
</feature>
<dbReference type="RefSeq" id="WP_366922489.1">
    <property type="nucleotide sequence ID" value="NZ_CP121694.1"/>
</dbReference>
<protein>
    <submittedName>
        <fullName evidence="2">Stage III sporulation protein AC</fullName>
    </submittedName>
</protein>
<dbReference type="InterPro" id="IPR009570">
    <property type="entry name" value="Spore_III_AC"/>
</dbReference>
<dbReference type="InterPro" id="IPR025664">
    <property type="entry name" value="Spore_III_AC/AD"/>
</dbReference>
<dbReference type="Pfam" id="PF06686">
    <property type="entry name" value="SpoIIIAC"/>
    <property type="match status" value="1"/>
</dbReference>
<proteinExistence type="predicted"/>
<dbReference type="EMBL" id="CP121694">
    <property type="protein sequence ID" value="WRO23103.1"/>
    <property type="molecule type" value="Genomic_DNA"/>
</dbReference>
<evidence type="ECO:0000256" key="1">
    <source>
        <dbReference type="SAM" id="Phobius"/>
    </source>
</evidence>
<accession>A0AAU0URC1</accession>
<keyword evidence="1" id="KW-0812">Transmembrane</keyword>
<name>A0AAU0URC1_9FIRM</name>
<gene>
    <name evidence="2" type="primary">spoIIIAC</name>
    <name evidence="2" type="ORF">MFMK1_002951</name>
</gene>
<reference evidence="2 3" key="1">
    <citation type="submission" date="2023-04" db="EMBL/GenBank/DDBJ databases">
        <authorList>
            <person name="Hsu D."/>
        </authorList>
    </citation>
    <scope>NUCLEOTIDE SEQUENCE [LARGE SCALE GENOMIC DNA]</scope>
    <source>
        <strain evidence="2 3">MK1</strain>
    </source>
</reference>
<keyword evidence="1" id="KW-1133">Transmembrane helix</keyword>
<dbReference type="AlphaFoldDB" id="A0AAU0URC1"/>
<organism evidence="2 3">
    <name type="scientific">Metallumcola ferriviriculae</name>
    <dbReference type="NCBI Taxonomy" id="3039180"/>
    <lineage>
        <taxon>Bacteria</taxon>
        <taxon>Bacillati</taxon>
        <taxon>Bacillota</taxon>
        <taxon>Clostridia</taxon>
        <taxon>Neomoorellales</taxon>
        <taxon>Desulfitibacteraceae</taxon>
        <taxon>Metallumcola</taxon>
    </lineage>
</organism>
<dbReference type="Proteomes" id="UP001329915">
    <property type="component" value="Chromosome"/>
</dbReference>
<keyword evidence="1" id="KW-0472">Membrane</keyword>
<dbReference type="KEGG" id="dbc:MFMK1_002951"/>
<keyword evidence="3" id="KW-1185">Reference proteome</keyword>
<evidence type="ECO:0000313" key="2">
    <source>
        <dbReference type="EMBL" id="WRO23103.1"/>
    </source>
</evidence>